<gene>
    <name evidence="3" type="ORF">ENJ61_00165</name>
</gene>
<organism evidence="3">
    <name type="scientific">Aquifex aeolicus</name>
    <dbReference type="NCBI Taxonomy" id="63363"/>
    <lineage>
        <taxon>Bacteria</taxon>
        <taxon>Pseudomonadati</taxon>
        <taxon>Aquificota</taxon>
        <taxon>Aquificia</taxon>
        <taxon>Aquificales</taxon>
        <taxon>Aquificaceae</taxon>
        <taxon>Aquifex</taxon>
    </lineage>
</organism>
<dbReference type="AlphaFoldDB" id="A0A7C5Q8C6"/>
<dbReference type="InterPro" id="IPR011006">
    <property type="entry name" value="CheY-like_superfamily"/>
</dbReference>
<protein>
    <submittedName>
        <fullName evidence="3">Response regulator</fullName>
    </submittedName>
</protein>
<dbReference type="GO" id="GO:0000160">
    <property type="term" value="P:phosphorelay signal transduction system"/>
    <property type="evidence" value="ECO:0007669"/>
    <property type="project" value="InterPro"/>
</dbReference>
<evidence type="ECO:0000313" key="3">
    <source>
        <dbReference type="EMBL" id="HHJ63299.1"/>
    </source>
</evidence>
<evidence type="ECO:0000259" key="2">
    <source>
        <dbReference type="PROSITE" id="PS50110"/>
    </source>
</evidence>
<keyword evidence="1" id="KW-0597">Phosphoprotein</keyword>
<dbReference type="Proteomes" id="UP000885792">
    <property type="component" value="Unassembled WGS sequence"/>
</dbReference>
<sequence>MLVRVLITSSSKFFREALKFILHNRAEEVDTALDIGEFKKLTSVNRYDLILCDLDCVFDHIDEFRRWVENNLKDTRVVFFSFDPPEIVRERLGDGNATNYINRPLDPEQVIEFVKRIN</sequence>
<proteinExistence type="predicted"/>
<dbReference type="EMBL" id="DRNB01000007">
    <property type="protein sequence ID" value="HHJ63299.1"/>
    <property type="molecule type" value="Genomic_DNA"/>
</dbReference>
<comment type="caution">
    <text evidence="3">The sequence shown here is derived from an EMBL/GenBank/DDBJ whole genome shotgun (WGS) entry which is preliminary data.</text>
</comment>
<dbReference type="InterPro" id="IPR001789">
    <property type="entry name" value="Sig_transdc_resp-reg_receiver"/>
</dbReference>
<evidence type="ECO:0000256" key="1">
    <source>
        <dbReference type="PROSITE-ProRule" id="PRU00169"/>
    </source>
</evidence>
<accession>A0A7C5Q8C6</accession>
<dbReference type="SUPFAM" id="SSF52172">
    <property type="entry name" value="CheY-like"/>
    <property type="match status" value="1"/>
</dbReference>
<dbReference type="Gene3D" id="3.40.50.2300">
    <property type="match status" value="1"/>
</dbReference>
<reference evidence="3" key="1">
    <citation type="journal article" date="2020" name="mSystems">
        <title>Genome- and Community-Level Interaction Insights into Carbon Utilization and Element Cycling Functions of Hydrothermarchaeota in Hydrothermal Sediment.</title>
        <authorList>
            <person name="Zhou Z."/>
            <person name="Liu Y."/>
            <person name="Xu W."/>
            <person name="Pan J."/>
            <person name="Luo Z.H."/>
            <person name="Li M."/>
        </authorList>
    </citation>
    <scope>NUCLEOTIDE SEQUENCE [LARGE SCALE GENOMIC DNA]</scope>
    <source>
        <strain evidence="3">HyVt-501</strain>
    </source>
</reference>
<feature type="domain" description="Response regulatory" evidence="2">
    <location>
        <begin position="4"/>
        <end position="118"/>
    </location>
</feature>
<dbReference type="CDD" id="cd00156">
    <property type="entry name" value="REC"/>
    <property type="match status" value="1"/>
</dbReference>
<dbReference type="PROSITE" id="PS50110">
    <property type="entry name" value="RESPONSE_REGULATORY"/>
    <property type="match status" value="1"/>
</dbReference>
<name>A0A7C5Q8C6_AQUAO</name>
<feature type="modified residue" description="4-aspartylphosphate" evidence="1">
    <location>
        <position position="53"/>
    </location>
</feature>